<accession>A0A1D1W025</accession>
<evidence type="ECO:0000256" key="2">
    <source>
        <dbReference type="ARBA" id="ARBA00023180"/>
    </source>
</evidence>
<sequence length="172" mass="18402">MAVTKQILACFICLIIWTSLSNIQASEVSLGQPIPQSPVARQGVEMLTGGQAVTATASPEKAESKNTLKCYECDSKVQSECLDPTGSNKLLIDCSNIPGISDRCVKISSFKGSVKRGCGGVATDSDLVRAEDGCKTEDHIRTCLCSTDGCNSANLVLQGYSLYLFVFLKFFT</sequence>
<dbReference type="OrthoDB" id="6420171at2759"/>
<evidence type="ECO:0000256" key="3">
    <source>
        <dbReference type="SAM" id="SignalP"/>
    </source>
</evidence>
<feature type="chain" id="PRO_5021491706" description="Protein sleepless" evidence="3">
    <location>
        <begin position="26"/>
        <end position="172"/>
    </location>
</feature>
<dbReference type="AlphaFoldDB" id="A0A1D1W025"/>
<dbReference type="InterPro" id="IPR031424">
    <property type="entry name" value="QVR-like"/>
</dbReference>
<dbReference type="GO" id="GO:0032222">
    <property type="term" value="P:regulation of synaptic transmission, cholinergic"/>
    <property type="evidence" value="ECO:0007669"/>
    <property type="project" value="InterPro"/>
</dbReference>
<comment type="caution">
    <text evidence="4">The sequence shown here is derived from an EMBL/GenBank/DDBJ whole genome shotgun (WGS) entry which is preliminary data.</text>
</comment>
<protein>
    <recommendedName>
        <fullName evidence="6">Protein sleepless</fullName>
    </recommendedName>
</protein>
<organism evidence="4 5">
    <name type="scientific">Ramazzottius varieornatus</name>
    <name type="common">Water bear</name>
    <name type="synonym">Tardigrade</name>
    <dbReference type="NCBI Taxonomy" id="947166"/>
    <lineage>
        <taxon>Eukaryota</taxon>
        <taxon>Metazoa</taxon>
        <taxon>Ecdysozoa</taxon>
        <taxon>Tardigrada</taxon>
        <taxon>Eutardigrada</taxon>
        <taxon>Parachela</taxon>
        <taxon>Hypsibioidea</taxon>
        <taxon>Ramazzottiidae</taxon>
        <taxon>Ramazzottius</taxon>
    </lineage>
</organism>
<keyword evidence="5" id="KW-1185">Reference proteome</keyword>
<proteinExistence type="predicted"/>
<gene>
    <name evidence="4" type="primary">RvY_16882-1</name>
    <name evidence="4" type="synonym">RvY_16882.1</name>
    <name evidence="4" type="ORF">RvY_16882</name>
</gene>
<evidence type="ECO:0000313" key="4">
    <source>
        <dbReference type="EMBL" id="GAV06980.1"/>
    </source>
</evidence>
<feature type="signal peptide" evidence="3">
    <location>
        <begin position="1"/>
        <end position="25"/>
    </location>
</feature>
<dbReference type="EMBL" id="BDGG01000014">
    <property type="protein sequence ID" value="GAV06980.1"/>
    <property type="molecule type" value="Genomic_DNA"/>
</dbReference>
<dbReference type="Proteomes" id="UP000186922">
    <property type="component" value="Unassembled WGS sequence"/>
</dbReference>
<keyword evidence="2" id="KW-0325">Glycoprotein</keyword>
<name>A0A1D1W025_RAMVA</name>
<keyword evidence="1 3" id="KW-0732">Signal</keyword>
<reference evidence="4 5" key="1">
    <citation type="journal article" date="2016" name="Nat. Commun.">
        <title>Extremotolerant tardigrade genome and improved radiotolerance of human cultured cells by tardigrade-unique protein.</title>
        <authorList>
            <person name="Hashimoto T."/>
            <person name="Horikawa D.D."/>
            <person name="Saito Y."/>
            <person name="Kuwahara H."/>
            <person name="Kozuka-Hata H."/>
            <person name="Shin-I T."/>
            <person name="Minakuchi Y."/>
            <person name="Ohishi K."/>
            <person name="Motoyama A."/>
            <person name="Aizu T."/>
            <person name="Enomoto A."/>
            <person name="Kondo K."/>
            <person name="Tanaka S."/>
            <person name="Hara Y."/>
            <person name="Koshikawa S."/>
            <person name="Sagara H."/>
            <person name="Miura T."/>
            <person name="Yokobori S."/>
            <person name="Miyagawa K."/>
            <person name="Suzuki Y."/>
            <person name="Kubo T."/>
            <person name="Oyama M."/>
            <person name="Kohara Y."/>
            <person name="Fujiyama A."/>
            <person name="Arakawa K."/>
            <person name="Katayama T."/>
            <person name="Toyoda A."/>
            <person name="Kunieda T."/>
        </authorList>
    </citation>
    <scope>NUCLEOTIDE SEQUENCE [LARGE SCALE GENOMIC DNA]</scope>
    <source>
        <strain evidence="4 5">YOKOZUNA-1</strain>
    </source>
</reference>
<evidence type="ECO:0008006" key="6">
    <source>
        <dbReference type="Google" id="ProtNLM"/>
    </source>
</evidence>
<dbReference type="GO" id="GO:0030431">
    <property type="term" value="P:sleep"/>
    <property type="evidence" value="ECO:0007669"/>
    <property type="project" value="InterPro"/>
</dbReference>
<dbReference type="Pfam" id="PF17064">
    <property type="entry name" value="QVR"/>
    <property type="match status" value="1"/>
</dbReference>
<evidence type="ECO:0000313" key="5">
    <source>
        <dbReference type="Proteomes" id="UP000186922"/>
    </source>
</evidence>
<evidence type="ECO:0000256" key="1">
    <source>
        <dbReference type="ARBA" id="ARBA00022729"/>
    </source>
</evidence>